<comment type="caution">
    <text evidence="2">The sequence shown here is derived from an EMBL/GenBank/DDBJ whole genome shotgun (WGS) entry which is preliminary data.</text>
</comment>
<dbReference type="PANTHER" id="PTHR34614">
    <property type="match status" value="1"/>
</dbReference>
<keyword evidence="3" id="KW-1185">Reference proteome</keyword>
<sequence>MAFIRIEKKKSGNYIRVMESYREHGKSKHKILASLGKESDYTPDMLKRMGEKLYLLGGGELKDLLKKETKELGRYNYGYYQATLKALQHFNLDAYFRAYLKKSRISFDLFNTLHLLIAERLEEPGSKLCNFNIQKDYIGFQEVNLHHIYRALDHLCKLEDNLQVFLYQQEKNLFNQKLDVVFYDVTTFYFDSVHEDDFRQKGFGKDGKVGKTQIVFGLLIDKEKNPIGYQVYEGKKYEGHTLKDAVKGLKSKYQIDDVIVVADRGMLSKSNIDIVKEENFEFIVGERLKSLPNSVKNEILDLSKYQHEW</sequence>
<reference evidence="2 3" key="1">
    <citation type="submission" date="2020-04" db="EMBL/GenBank/DDBJ databases">
        <title>Flammeovirga sp. SR4, a novel species isolated from seawater.</title>
        <authorList>
            <person name="Wang X."/>
        </authorList>
    </citation>
    <scope>NUCLEOTIDE SEQUENCE [LARGE SCALE GENOMIC DNA]</scope>
    <source>
        <strain evidence="2 3">ATCC 23126</strain>
    </source>
</reference>
<accession>A0A7X9S2K4</accession>
<dbReference type="InterPro" id="IPR002559">
    <property type="entry name" value="Transposase_11"/>
</dbReference>
<dbReference type="GO" id="GO:0006313">
    <property type="term" value="P:DNA transposition"/>
    <property type="evidence" value="ECO:0007669"/>
    <property type="project" value="InterPro"/>
</dbReference>
<dbReference type="AlphaFoldDB" id="A0A7X9S2K4"/>
<feature type="non-terminal residue" evidence="2">
    <location>
        <position position="309"/>
    </location>
</feature>
<dbReference type="EMBL" id="JABANE010000308">
    <property type="protein sequence ID" value="NME73027.1"/>
    <property type="molecule type" value="Genomic_DNA"/>
</dbReference>
<dbReference type="GO" id="GO:0004803">
    <property type="term" value="F:transposase activity"/>
    <property type="evidence" value="ECO:0007669"/>
    <property type="project" value="InterPro"/>
</dbReference>
<feature type="domain" description="Transposase IS4-like" evidence="1">
    <location>
        <begin position="177"/>
        <end position="302"/>
    </location>
</feature>
<protein>
    <submittedName>
        <fullName evidence="2">IS1634 family transposase</fullName>
    </submittedName>
</protein>
<dbReference type="RefSeq" id="WP_169661169.1">
    <property type="nucleotide sequence ID" value="NZ_JABANE010000308.1"/>
</dbReference>
<proteinExistence type="predicted"/>
<dbReference type="Pfam" id="PF01609">
    <property type="entry name" value="DDE_Tnp_1"/>
    <property type="match status" value="1"/>
</dbReference>
<dbReference type="NCBIfam" id="NF033559">
    <property type="entry name" value="transpos_IS1634"/>
    <property type="match status" value="1"/>
</dbReference>
<gene>
    <name evidence="2" type="ORF">HHU12_34065</name>
</gene>
<dbReference type="InterPro" id="IPR047654">
    <property type="entry name" value="IS1634_transpos"/>
</dbReference>
<dbReference type="PANTHER" id="PTHR34614:SF2">
    <property type="entry name" value="TRANSPOSASE IS4-LIKE DOMAIN-CONTAINING PROTEIN"/>
    <property type="match status" value="1"/>
</dbReference>
<evidence type="ECO:0000313" key="3">
    <source>
        <dbReference type="Proteomes" id="UP000576082"/>
    </source>
</evidence>
<dbReference type="GO" id="GO:0003677">
    <property type="term" value="F:DNA binding"/>
    <property type="evidence" value="ECO:0007669"/>
    <property type="project" value="InterPro"/>
</dbReference>
<name>A0A7X9S2K4_9BACT</name>
<organism evidence="2 3">
    <name type="scientific">Flammeovirga aprica JL-4</name>
    <dbReference type="NCBI Taxonomy" id="694437"/>
    <lineage>
        <taxon>Bacteria</taxon>
        <taxon>Pseudomonadati</taxon>
        <taxon>Bacteroidota</taxon>
        <taxon>Cytophagia</taxon>
        <taxon>Cytophagales</taxon>
        <taxon>Flammeovirgaceae</taxon>
        <taxon>Flammeovirga</taxon>
    </lineage>
</organism>
<evidence type="ECO:0000313" key="2">
    <source>
        <dbReference type="EMBL" id="NME73027.1"/>
    </source>
</evidence>
<evidence type="ECO:0000259" key="1">
    <source>
        <dbReference type="Pfam" id="PF01609"/>
    </source>
</evidence>
<dbReference type="Proteomes" id="UP000576082">
    <property type="component" value="Unassembled WGS sequence"/>
</dbReference>